<dbReference type="Proteomes" id="UP000801492">
    <property type="component" value="Unassembled WGS sequence"/>
</dbReference>
<sequence length="408" mass="47753">MRILQKHKIDFVSITEAKKQLKGNTHLDDYIMLYSEMNQKERASEGVVLFISIHWENNIIDYEYHDETLITGRLKTERGKVTIIAAYVSEEGKTEKTITFYETHQKIFEIFNNSDQLLLMRDLNARIGKDPIPNIVIIIIIINQKLARHVRDTRVFRGKDIRSDHFLVISKIGTYAKWKKTSNPTQEQVSKVYLLQEESIRNLYQNWIMKKPIKLETKKEDIEEKWDNLRKIVNEAALEAIATMSEFTRRDFRGVMCYNFKRGLSAKDCFAGMKDVFGDSSPSEATIKRYYANFRRVDFDINDDSRSGRSATAVTEENIRAVKELVTDNRHITYVKIEETLRIHEASVHSIQHPPYSPVLAPCYFGLSLKLKLALKRRRSSSDEEKEMVMKQTIENLEKDLWPEIFND</sequence>
<gene>
    <name evidence="2" type="ORF">ILUMI_25898</name>
</gene>
<dbReference type="InterPro" id="IPR036397">
    <property type="entry name" value="RNaseH_sf"/>
</dbReference>
<protein>
    <recommendedName>
        <fullName evidence="1">Mos1 transposase HTH domain-containing protein</fullName>
    </recommendedName>
</protein>
<evidence type="ECO:0000313" key="2">
    <source>
        <dbReference type="EMBL" id="KAF2880275.1"/>
    </source>
</evidence>
<dbReference type="EMBL" id="VTPC01090990">
    <property type="protein sequence ID" value="KAF2880275.1"/>
    <property type="molecule type" value="Genomic_DNA"/>
</dbReference>
<accession>A0A8K0FW32</accession>
<dbReference type="Gene3D" id="3.60.10.10">
    <property type="entry name" value="Endonuclease/exonuclease/phosphatase"/>
    <property type="match status" value="1"/>
</dbReference>
<dbReference type="SUPFAM" id="SSF56219">
    <property type="entry name" value="DNase I-like"/>
    <property type="match status" value="1"/>
</dbReference>
<name>A0A8K0FW32_IGNLU</name>
<organism evidence="2 3">
    <name type="scientific">Ignelater luminosus</name>
    <name type="common">Cucubano</name>
    <name type="synonym">Pyrophorus luminosus</name>
    <dbReference type="NCBI Taxonomy" id="2038154"/>
    <lineage>
        <taxon>Eukaryota</taxon>
        <taxon>Metazoa</taxon>
        <taxon>Ecdysozoa</taxon>
        <taxon>Arthropoda</taxon>
        <taxon>Hexapoda</taxon>
        <taxon>Insecta</taxon>
        <taxon>Pterygota</taxon>
        <taxon>Neoptera</taxon>
        <taxon>Endopterygota</taxon>
        <taxon>Coleoptera</taxon>
        <taxon>Polyphaga</taxon>
        <taxon>Elateriformia</taxon>
        <taxon>Elateroidea</taxon>
        <taxon>Elateridae</taxon>
        <taxon>Agrypninae</taxon>
        <taxon>Pyrophorini</taxon>
        <taxon>Ignelater</taxon>
    </lineage>
</organism>
<dbReference type="OrthoDB" id="6767820at2759"/>
<comment type="caution">
    <text evidence="2">The sequence shown here is derived from an EMBL/GenBank/DDBJ whole genome shotgun (WGS) entry which is preliminary data.</text>
</comment>
<dbReference type="PANTHER" id="PTHR46060">
    <property type="entry name" value="MARINER MOS1 TRANSPOSASE-LIKE PROTEIN"/>
    <property type="match status" value="1"/>
</dbReference>
<evidence type="ECO:0000313" key="3">
    <source>
        <dbReference type="Proteomes" id="UP000801492"/>
    </source>
</evidence>
<keyword evidence="3" id="KW-1185">Reference proteome</keyword>
<dbReference type="PANTHER" id="PTHR46060:SF1">
    <property type="entry name" value="MARINER MOS1 TRANSPOSASE-LIKE PROTEIN"/>
    <property type="match status" value="1"/>
</dbReference>
<dbReference type="Pfam" id="PF17906">
    <property type="entry name" value="HTH_48"/>
    <property type="match status" value="1"/>
</dbReference>
<dbReference type="Gene3D" id="3.30.420.10">
    <property type="entry name" value="Ribonuclease H-like superfamily/Ribonuclease H"/>
    <property type="match status" value="1"/>
</dbReference>
<evidence type="ECO:0000259" key="1">
    <source>
        <dbReference type="Pfam" id="PF17906"/>
    </source>
</evidence>
<dbReference type="GO" id="GO:0003676">
    <property type="term" value="F:nucleic acid binding"/>
    <property type="evidence" value="ECO:0007669"/>
    <property type="project" value="InterPro"/>
</dbReference>
<proteinExistence type="predicted"/>
<dbReference type="Gene3D" id="1.10.10.1450">
    <property type="match status" value="1"/>
</dbReference>
<dbReference type="InterPro" id="IPR052709">
    <property type="entry name" value="Transposase-MT_Hybrid"/>
</dbReference>
<feature type="domain" description="Mos1 transposase HTH" evidence="1">
    <location>
        <begin position="249"/>
        <end position="296"/>
    </location>
</feature>
<reference evidence="2" key="1">
    <citation type="submission" date="2019-08" db="EMBL/GenBank/DDBJ databases">
        <title>The genome of the North American firefly Photinus pyralis.</title>
        <authorList>
            <consortium name="Photinus pyralis genome working group"/>
            <person name="Fallon T.R."/>
            <person name="Sander Lower S.E."/>
            <person name="Weng J.-K."/>
        </authorList>
    </citation>
    <scope>NUCLEOTIDE SEQUENCE</scope>
    <source>
        <strain evidence="2">TRF0915ILg1</strain>
        <tissue evidence="2">Whole body</tissue>
    </source>
</reference>
<dbReference type="InterPro" id="IPR036691">
    <property type="entry name" value="Endo/exonu/phosph_ase_sf"/>
</dbReference>
<dbReference type="InterPro" id="IPR041426">
    <property type="entry name" value="Mos1_HTH"/>
</dbReference>
<dbReference type="AlphaFoldDB" id="A0A8K0FW32"/>